<feature type="transmembrane region" description="Helical" evidence="1">
    <location>
        <begin position="97"/>
        <end position="119"/>
    </location>
</feature>
<dbReference type="EMBL" id="JAVIBX010000041">
    <property type="protein sequence ID" value="MDQ8833869.1"/>
    <property type="molecule type" value="Genomic_DNA"/>
</dbReference>
<feature type="transmembrane region" description="Helical" evidence="1">
    <location>
        <begin position="16"/>
        <end position="36"/>
    </location>
</feature>
<gene>
    <name evidence="2" type="ORF">RFF62_08840</name>
</gene>
<accession>A0ABU1B4V6</accession>
<name>A0ABU1B4V6_9STRE</name>
<feature type="transmembrane region" description="Helical" evidence="1">
    <location>
        <begin position="126"/>
        <end position="146"/>
    </location>
</feature>
<evidence type="ECO:0000256" key="1">
    <source>
        <dbReference type="SAM" id="Phobius"/>
    </source>
</evidence>
<organism evidence="2 3">
    <name type="scientific">Streptococcus ruminantium</name>
    <dbReference type="NCBI Taxonomy" id="1917441"/>
    <lineage>
        <taxon>Bacteria</taxon>
        <taxon>Bacillati</taxon>
        <taxon>Bacillota</taxon>
        <taxon>Bacilli</taxon>
        <taxon>Lactobacillales</taxon>
        <taxon>Streptococcaceae</taxon>
        <taxon>Streptococcus</taxon>
    </lineage>
</organism>
<keyword evidence="1" id="KW-0472">Membrane</keyword>
<proteinExistence type="predicted"/>
<keyword evidence="1" id="KW-1133">Transmembrane helix</keyword>
<evidence type="ECO:0000313" key="2">
    <source>
        <dbReference type="EMBL" id="MDQ8833869.1"/>
    </source>
</evidence>
<dbReference type="RefSeq" id="WP_308937887.1">
    <property type="nucleotide sequence ID" value="NZ_JAVIBP010000031.1"/>
</dbReference>
<feature type="transmembrane region" description="Helical" evidence="1">
    <location>
        <begin position="152"/>
        <end position="172"/>
    </location>
</feature>
<protein>
    <submittedName>
        <fullName evidence="2">ABC transporter permease</fullName>
    </submittedName>
</protein>
<keyword evidence="3" id="KW-1185">Reference proteome</keyword>
<keyword evidence="1" id="KW-0812">Transmembrane</keyword>
<evidence type="ECO:0000313" key="3">
    <source>
        <dbReference type="Proteomes" id="UP001228446"/>
    </source>
</evidence>
<feature type="transmembrane region" description="Helical" evidence="1">
    <location>
        <begin position="48"/>
        <end position="77"/>
    </location>
</feature>
<comment type="caution">
    <text evidence="2">The sequence shown here is derived from an EMBL/GenBank/DDBJ whole genome shotgun (WGS) entry which is preliminary data.</text>
</comment>
<feature type="transmembrane region" description="Helical" evidence="1">
    <location>
        <begin position="226"/>
        <end position="245"/>
    </location>
</feature>
<sequence>MSYFLAELQRGLKSRMFLISCSLTFIALMVGVVNGWSSIQGIRGLSFFLYAFSLGGGAILPVLIPILVSFPFSHSYIEDTEHNMIYAVLSRTTVRNYFFTKFFAIGCVASLSLFLPLLLLLVINQLLFPIGAPIYLGDIKGAWSFIFQENQLWYVMITIIHSTFFAFIYANLSFVSTIYLPNKVTALVAPFLVYYLPSFVFPFVGLDVLEPVNTFDLTANSASNELFVYGQLGCILFLTVALGIYKIQKELILDGYGDT</sequence>
<dbReference type="Proteomes" id="UP001228446">
    <property type="component" value="Unassembled WGS sequence"/>
</dbReference>
<reference evidence="2 3" key="1">
    <citation type="submission" date="2023-08" db="EMBL/GenBank/DDBJ databases">
        <title>Streptococcus ruminantium-associated sheep mastitis outbreak detected in Italy is distinct from bovine isolates.</title>
        <authorList>
            <person name="Rosa M.N."/>
            <person name="Vezina B."/>
            <person name="Tola S."/>
        </authorList>
    </citation>
    <scope>NUCLEOTIDE SEQUENCE [LARGE SCALE GENOMIC DNA]</scope>
    <source>
        <strain evidence="2 3">OM6730</strain>
    </source>
</reference>
<feature type="transmembrane region" description="Helical" evidence="1">
    <location>
        <begin position="184"/>
        <end position="206"/>
    </location>
</feature>